<comment type="caution">
    <text evidence="2">The sequence shown here is derived from an EMBL/GenBank/DDBJ whole genome shotgun (WGS) entry which is preliminary data.</text>
</comment>
<organism evidence="2 3">
    <name type="scientific">Salibacterium salarium</name>
    <dbReference type="NCBI Taxonomy" id="284579"/>
    <lineage>
        <taxon>Bacteria</taxon>
        <taxon>Bacillati</taxon>
        <taxon>Bacillota</taxon>
        <taxon>Bacilli</taxon>
        <taxon>Bacillales</taxon>
        <taxon>Bacillaceae</taxon>
    </lineage>
</organism>
<name>A0A3R9RF52_9BACI</name>
<evidence type="ECO:0000256" key="1">
    <source>
        <dbReference type="SAM" id="Phobius"/>
    </source>
</evidence>
<gene>
    <name evidence="2" type="ORF">D7Z54_08135</name>
</gene>
<proteinExistence type="predicted"/>
<dbReference type="AlphaFoldDB" id="A0A3R9RF52"/>
<dbReference type="EMBL" id="RBVX01000005">
    <property type="protein sequence ID" value="RSL34066.1"/>
    <property type="molecule type" value="Genomic_DNA"/>
</dbReference>
<protein>
    <submittedName>
        <fullName evidence="2">DUF2512 family protein</fullName>
    </submittedName>
</protein>
<sequence>MEHAKALLIKCVTTLIVLYLILGIGFGVSFLSVVILTVIIGLVSYPGDLFIMPRIMNIPATIADFVLAFVLIWILGFVFIDPAVPLISAALIAAAVLAFCEYYFHFYLATHVLPGNNRIKAYSQ</sequence>
<keyword evidence="3" id="KW-1185">Reference proteome</keyword>
<feature type="transmembrane region" description="Helical" evidence="1">
    <location>
        <begin position="16"/>
        <end position="43"/>
    </location>
</feature>
<reference evidence="2 3" key="1">
    <citation type="submission" date="2018-10" db="EMBL/GenBank/DDBJ databases">
        <title>Draft genome sequence of Bacillus salarius IM0101, isolated from a hypersaline soil in Inner Mongolia, China.</title>
        <authorList>
            <person name="Yamprayoonswat W."/>
            <person name="Boonvisut S."/>
            <person name="Jumpathong W."/>
            <person name="Sittihan S."/>
            <person name="Ruangsuj P."/>
            <person name="Wanthongcharoen S."/>
            <person name="Thongpramul N."/>
            <person name="Pimmason S."/>
            <person name="Yu B."/>
            <person name="Yasawong M."/>
        </authorList>
    </citation>
    <scope>NUCLEOTIDE SEQUENCE [LARGE SCALE GENOMIC DNA]</scope>
    <source>
        <strain evidence="2 3">IM0101</strain>
    </source>
</reference>
<evidence type="ECO:0000313" key="2">
    <source>
        <dbReference type="EMBL" id="RSL34066.1"/>
    </source>
</evidence>
<keyword evidence="1" id="KW-1133">Transmembrane helix</keyword>
<evidence type="ECO:0000313" key="3">
    <source>
        <dbReference type="Proteomes" id="UP000275076"/>
    </source>
</evidence>
<dbReference type="Pfam" id="PF10710">
    <property type="entry name" value="DUF2512"/>
    <property type="match status" value="1"/>
</dbReference>
<accession>A0A3R9RF52</accession>
<feature type="transmembrane region" description="Helical" evidence="1">
    <location>
        <begin position="55"/>
        <end position="80"/>
    </location>
</feature>
<keyword evidence="1" id="KW-0472">Membrane</keyword>
<dbReference type="Proteomes" id="UP000275076">
    <property type="component" value="Unassembled WGS sequence"/>
</dbReference>
<dbReference type="RefSeq" id="WP_125555336.1">
    <property type="nucleotide sequence ID" value="NZ_RBVX01000005.1"/>
</dbReference>
<dbReference type="OrthoDB" id="2111682at2"/>
<dbReference type="InterPro" id="IPR019649">
    <property type="entry name" value="DUF2512"/>
</dbReference>
<feature type="transmembrane region" description="Helical" evidence="1">
    <location>
        <begin position="86"/>
        <end position="108"/>
    </location>
</feature>
<keyword evidence="1" id="KW-0812">Transmembrane</keyword>